<feature type="region of interest" description="Disordered" evidence="1">
    <location>
        <begin position="1"/>
        <end position="93"/>
    </location>
</feature>
<feature type="compositionally biased region" description="Polar residues" evidence="1">
    <location>
        <begin position="264"/>
        <end position="274"/>
    </location>
</feature>
<proteinExistence type="predicted"/>
<dbReference type="AlphaFoldDB" id="A0AAN7C285"/>
<reference evidence="2" key="1">
    <citation type="journal article" date="2023" name="Mol. Phylogenet. Evol.">
        <title>Genome-scale phylogeny and comparative genomics of the fungal order Sordariales.</title>
        <authorList>
            <person name="Hensen N."/>
            <person name="Bonometti L."/>
            <person name="Westerberg I."/>
            <person name="Brannstrom I.O."/>
            <person name="Guillou S."/>
            <person name="Cros-Aarteil S."/>
            <person name="Calhoun S."/>
            <person name="Haridas S."/>
            <person name="Kuo A."/>
            <person name="Mondo S."/>
            <person name="Pangilinan J."/>
            <person name="Riley R."/>
            <person name="LaButti K."/>
            <person name="Andreopoulos B."/>
            <person name="Lipzen A."/>
            <person name="Chen C."/>
            <person name="Yan M."/>
            <person name="Daum C."/>
            <person name="Ng V."/>
            <person name="Clum A."/>
            <person name="Steindorff A."/>
            <person name="Ohm R.A."/>
            <person name="Martin F."/>
            <person name="Silar P."/>
            <person name="Natvig D.O."/>
            <person name="Lalanne C."/>
            <person name="Gautier V."/>
            <person name="Ament-Velasquez S.L."/>
            <person name="Kruys A."/>
            <person name="Hutchinson M.I."/>
            <person name="Powell A.J."/>
            <person name="Barry K."/>
            <person name="Miller A.N."/>
            <person name="Grigoriev I.V."/>
            <person name="Debuchy R."/>
            <person name="Gladieux P."/>
            <person name="Hiltunen Thoren M."/>
            <person name="Johannesson H."/>
        </authorList>
    </citation>
    <scope>NUCLEOTIDE SEQUENCE</scope>
    <source>
        <strain evidence="2">CBS 532.94</strain>
    </source>
</reference>
<evidence type="ECO:0000313" key="2">
    <source>
        <dbReference type="EMBL" id="KAK4233895.1"/>
    </source>
</evidence>
<dbReference type="EMBL" id="MU860453">
    <property type="protein sequence ID" value="KAK4233895.1"/>
    <property type="molecule type" value="Genomic_DNA"/>
</dbReference>
<evidence type="ECO:0000256" key="1">
    <source>
        <dbReference type="SAM" id="MobiDB-lite"/>
    </source>
</evidence>
<gene>
    <name evidence="2" type="ORF">C8A03DRAFT_38358</name>
</gene>
<feature type="region of interest" description="Disordered" evidence="1">
    <location>
        <begin position="226"/>
        <end position="286"/>
    </location>
</feature>
<sequence>MDSSAYPIPPLLPKKREADDDGESQHYSCEYHDECPSTPTPTPRSRAARRKRYRKAKASDNAGDTTEGDHASEHGIGNESPGIALGHDQKSTSQISAGIDEPFVVSSDMGGRVSPGKGEVIMSPTRYDHVRPLPWAWGHGPTFSRMQAPAMTLPPLALGNMAPGPMVTSPFAPPSSAAPRPLAVGNMPYRPMPPADMGYYPITGPPIGPFPFKTLSVIDPQILTQGGIPPPSSGGQVASAPYMPSSDFSGGQSSGFSSAPCQHHTVQGTALPNSRSDKTGGPGLNAVNSGNASGLFKPVAYNPSGYPAAGFAKPTSLYSAHPAKQPGLSSSADIQQQNLSYPAVAKQHSGYSSPADPSSGYRPCLANPFASPTVGVQTRPASVPPLFYPAQAPSTAKKD</sequence>
<dbReference type="Proteomes" id="UP001303760">
    <property type="component" value="Unassembled WGS sequence"/>
</dbReference>
<protein>
    <submittedName>
        <fullName evidence="2">Uncharacterized protein</fullName>
    </submittedName>
</protein>
<accession>A0AAN7C285</accession>
<comment type="caution">
    <text evidence="2">The sequence shown here is derived from an EMBL/GenBank/DDBJ whole genome shotgun (WGS) entry which is preliminary data.</text>
</comment>
<feature type="compositionally biased region" description="Low complexity" evidence="1">
    <location>
        <begin position="245"/>
        <end position="258"/>
    </location>
</feature>
<reference evidence="2" key="2">
    <citation type="submission" date="2023-05" db="EMBL/GenBank/DDBJ databases">
        <authorList>
            <consortium name="Lawrence Berkeley National Laboratory"/>
            <person name="Steindorff A."/>
            <person name="Hensen N."/>
            <person name="Bonometti L."/>
            <person name="Westerberg I."/>
            <person name="Brannstrom I.O."/>
            <person name="Guillou S."/>
            <person name="Cros-Aarteil S."/>
            <person name="Calhoun S."/>
            <person name="Haridas S."/>
            <person name="Kuo A."/>
            <person name="Mondo S."/>
            <person name="Pangilinan J."/>
            <person name="Riley R."/>
            <person name="Labutti K."/>
            <person name="Andreopoulos B."/>
            <person name="Lipzen A."/>
            <person name="Chen C."/>
            <person name="Yanf M."/>
            <person name="Daum C."/>
            <person name="Ng V."/>
            <person name="Clum A."/>
            <person name="Ohm R."/>
            <person name="Martin F."/>
            <person name="Silar P."/>
            <person name="Natvig D."/>
            <person name="Lalanne C."/>
            <person name="Gautier V."/>
            <person name="Ament-Velasquez S.L."/>
            <person name="Kruys A."/>
            <person name="Hutchinson M.I."/>
            <person name="Powell A.J."/>
            <person name="Barry K."/>
            <person name="Miller A.N."/>
            <person name="Grigoriev I.V."/>
            <person name="Debuchy R."/>
            <person name="Gladieux P."/>
            <person name="Thoren M.H."/>
            <person name="Johannesson H."/>
        </authorList>
    </citation>
    <scope>NUCLEOTIDE SEQUENCE</scope>
    <source>
        <strain evidence="2">CBS 532.94</strain>
    </source>
</reference>
<organism evidence="2 3">
    <name type="scientific">Achaetomium macrosporum</name>
    <dbReference type="NCBI Taxonomy" id="79813"/>
    <lineage>
        <taxon>Eukaryota</taxon>
        <taxon>Fungi</taxon>
        <taxon>Dikarya</taxon>
        <taxon>Ascomycota</taxon>
        <taxon>Pezizomycotina</taxon>
        <taxon>Sordariomycetes</taxon>
        <taxon>Sordariomycetidae</taxon>
        <taxon>Sordariales</taxon>
        <taxon>Chaetomiaceae</taxon>
        <taxon>Achaetomium</taxon>
    </lineage>
</organism>
<feature type="compositionally biased region" description="Basic residues" evidence="1">
    <location>
        <begin position="46"/>
        <end position="56"/>
    </location>
</feature>
<keyword evidence="3" id="KW-1185">Reference proteome</keyword>
<name>A0AAN7C285_9PEZI</name>
<evidence type="ECO:0000313" key="3">
    <source>
        <dbReference type="Proteomes" id="UP001303760"/>
    </source>
</evidence>